<reference evidence="2 3" key="1">
    <citation type="submission" date="2021-04" db="EMBL/GenBank/DDBJ databases">
        <authorList>
            <person name="Huq M.A."/>
        </authorList>
    </citation>
    <scope>NUCLEOTIDE SEQUENCE [LARGE SCALE GENOMIC DNA]</scope>
    <source>
        <strain evidence="2 3">MAH-13</strain>
    </source>
</reference>
<feature type="compositionally biased region" description="Acidic residues" evidence="1">
    <location>
        <begin position="71"/>
        <end position="81"/>
    </location>
</feature>
<evidence type="ECO:0000256" key="1">
    <source>
        <dbReference type="SAM" id="MobiDB-lite"/>
    </source>
</evidence>
<proteinExistence type="predicted"/>
<dbReference type="EMBL" id="JAGJRS010000018">
    <property type="protein sequence ID" value="MBP1474480.1"/>
    <property type="molecule type" value="Genomic_DNA"/>
</dbReference>
<organism evidence="2 3">
    <name type="scientific">Frateuria flava</name>
    <dbReference type="NCBI Taxonomy" id="2821489"/>
    <lineage>
        <taxon>Bacteria</taxon>
        <taxon>Pseudomonadati</taxon>
        <taxon>Pseudomonadota</taxon>
        <taxon>Gammaproteobacteria</taxon>
        <taxon>Lysobacterales</taxon>
        <taxon>Rhodanobacteraceae</taxon>
        <taxon>Frateuria</taxon>
    </lineage>
</organism>
<sequence length="90" mass="9437">MTDTIELLEAIGRDASLRHAPGEELAQRLDGAQASAALVAAAASGDSSVLSVEFGQLPNQVPQVNQMPAREDDEPMEEEPLDVPPLGSKS</sequence>
<dbReference type="RefSeq" id="WP_209619315.1">
    <property type="nucleotide sequence ID" value="NZ_JAGJRS010000018.1"/>
</dbReference>
<gene>
    <name evidence="2" type="ORF">J7I44_09210</name>
</gene>
<feature type="region of interest" description="Disordered" evidence="1">
    <location>
        <begin position="60"/>
        <end position="90"/>
    </location>
</feature>
<evidence type="ECO:0000313" key="2">
    <source>
        <dbReference type="EMBL" id="MBP1474480.1"/>
    </source>
</evidence>
<protein>
    <submittedName>
        <fullName evidence="2">Uncharacterized protein</fullName>
    </submittedName>
</protein>
<accession>A0ABS4DN84</accession>
<evidence type="ECO:0000313" key="3">
    <source>
        <dbReference type="Proteomes" id="UP000823790"/>
    </source>
</evidence>
<comment type="caution">
    <text evidence="2">The sequence shown here is derived from an EMBL/GenBank/DDBJ whole genome shotgun (WGS) entry which is preliminary data.</text>
</comment>
<keyword evidence="3" id="KW-1185">Reference proteome</keyword>
<dbReference type="Proteomes" id="UP000823790">
    <property type="component" value="Unassembled WGS sequence"/>
</dbReference>
<name>A0ABS4DN84_9GAMM</name>